<gene>
    <name evidence="3" type="ORF">LZ495_41415</name>
</gene>
<keyword evidence="4" id="KW-1185">Reference proteome</keyword>
<dbReference type="SUPFAM" id="SSF51556">
    <property type="entry name" value="Metallo-dependent hydrolases"/>
    <property type="match status" value="1"/>
</dbReference>
<evidence type="ECO:0000313" key="3">
    <source>
        <dbReference type="EMBL" id="MCF2533649.1"/>
    </source>
</evidence>
<evidence type="ECO:0000259" key="2">
    <source>
        <dbReference type="Pfam" id="PF04909"/>
    </source>
</evidence>
<proteinExistence type="predicted"/>
<sequence>MLVYDVDSHFDPRADWLDAVPALRERLPHLLPEGDPEFVLGTAEHFAYFTSDGVRSHAPRSGRLPLERLVTPVLEAMYPPGGHAATINGHCQHPEVDAASRIEALDAQGITFQNVISGTGYTLMSCLRDPQLARDTASALNNHLADAIGTHRNRLLPVALTHFDDLDWVVAELARMRALGSRAFHVTTEFSNGIPPFHREFDQVWSAATDLGMVAVLHVGLMPPRYHPAYANTDDPSLVTRISTSQSFQAAQVYLNALVFGGVFERHPDLTVLLCETGIDWLGFTVANMDGRATPQSAGFLGPYNLPLKPSEYIRRNVRVSPLPQAAQSPKWMFEDLPEVAVFSSDMPHFEGSLAPVDFWRRELADVDDATWQSFVGGSMASAYARMGDPLPSMPSGG</sequence>
<dbReference type="RefSeq" id="WP_235058417.1">
    <property type="nucleotide sequence ID" value="NZ_JAKFHA010000054.1"/>
</dbReference>
<dbReference type="Pfam" id="PF04909">
    <property type="entry name" value="Amidohydro_2"/>
    <property type="match status" value="1"/>
</dbReference>
<dbReference type="InterPro" id="IPR032465">
    <property type="entry name" value="ACMSD"/>
</dbReference>
<dbReference type="Proteomes" id="UP001165378">
    <property type="component" value="Unassembled WGS sequence"/>
</dbReference>
<dbReference type="GO" id="GO:0005737">
    <property type="term" value="C:cytoplasm"/>
    <property type="evidence" value="ECO:0007669"/>
    <property type="project" value="TreeGrafter"/>
</dbReference>
<dbReference type="Gene3D" id="3.20.20.140">
    <property type="entry name" value="Metal-dependent hydrolases"/>
    <property type="match status" value="1"/>
</dbReference>
<accession>A0AA41QB27</accession>
<protein>
    <submittedName>
        <fullName evidence="3">Amidohydrolase family protein</fullName>
    </submittedName>
</protein>
<organism evidence="3 4">
    <name type="scientific">Yinghuangia soli</name>
    <dbReference type="NCBI Taxonomy" id="2908204"/>
    <lineage>
        <taxon>Bacteria</taxon>
        <taxon>Bacillati</taxon>
        <taxon>Actinomycetota</taxon>
        <taxon>Actinomycetes</taxon>
        <taxon>Kitasatosporales</taxon>
        <taxon>Streptomycetaceae</taxon>
        <taxon>Yinghuangia</taxon>
    </lineage>
</organism>
<evidence type="ECO:0000256" key="1">
    <source>
        <dbReference type="ARBA" id="ARBA00023239"/>
    </source>
</evidence>
<dbReference type="GO" id="GO:0019748">
    <property type="term" value="P:secondary metabolic process"/>
    <property type="evidence" value="ECO:0007669"/>
    <property type="project" value="TreeGrafter"/>
</dbReference>
<feature type="domain" description="Amidohydrolase-related" evidence="2">
    <location>
        <begin position="131"/>
        <end position="370"/>
    </location>
</feature>
<evidence type="ECO:0000313" key="4">
    <source>
        <dbReference type="Proteomes" id="UP001165378"/>
    </source>
</evidence>
<dbReference type="GO" id="GO:0016787">
    <property type="term" value="F:hydrolase activity"/>
    <property type="evidence" value="ECO:0007669"/>
    <property type="project" value="InterPro"/>
</dbReference>
<dbReference type="InterPro" id="IPR006680">
    <property type="entry name" value="Amidohydro-rel"/>
</dbReference>
<dbReference type="GO" id="GO:0016831">
    <property type="term" value="F:carboxy-lyase activity"/>
    <property type="evidence" value="ECO:0007669"/>
    <property type="project" value="InterPro"/>
</dbReference>
<dbReference type="InterPro" id="IPR032466">
    <property type="entry name" value="Metal_Hydrolase"/>
</dbReference>
<dbReference type="EMBL" id="JAKFHA010000054">
    <property type="protein sequence ID" value="MCF2533649.1"/>
    <property type="molecule type" value="Genomic_DNA"/>
</dbReference>
<name>A0AA41QB27_9ACTN</name>
<reference evidence="3" key="1">
    <citation type="submission" date="2022-01" db="EMBL/GenBank/DDBJ databases">
        <title>Genome-Based Taxonomic Classification of the Phylum Actinobacteria.</title>
        <authorList>
            <person name="Gao Y."/>
        </authorList>
    </citation>
    <scope>NUCLEOTIDE SEQUENCE</scope>
    <source>
        <strain evidence="3">KLBMP 8922</strain>
    </source>
</reference>
<keyword evidence="1" id="KW-0456">Lyase</keyword>
<dbReference type="PANTHER" id="PTHR21240:SF28">
    <property type="entry name" value="ISO-OROTATE DECARBOXYLASE (EUROFUNG)"/>
    <property type="match status" value="1"/>
</dbReference>
<comment type="caution">
    <text evidence="3">The sequence shown here is derived from an EMBL/GenBank/DDBJ whole genome shotgun (WGS) entry which is preliminary data.</text>
</comment>
<dbReference type="AlphaFoldDB" id="A0AA41QB27"/>
<dbReference type="PANTHER" id="PTHR21240">
    <property type="entry name" value="2-AMINO-3-CARBOXYLMUCONATE-6-SEMIALDEHYDE DECARBOXYLASE"/>
    <property type="match status" value="1"/>
</dbReference>